<feature type="transmembrane region" description="Helical" evidence="12">
    <location>
        <begin position="498"/>
        <end position="519"/>
    </location>
</feature>
<feature type="region of interest" description="Disordered" evidence="11">
    <location>
        <begin position="673"/>
        <end position="692"/>
    </location>
</feature>
<evidence type="ECO:0000256" key="4">
    <source>
        <dbReference type="ARBA" id="ARBA00022692"/>
    </source>
</evidence>
<dbReference type="Pfam" id="PF00002">
    <property type="entry name" value="7tm_2"/>
    <property type="match status" value="1"/>
</dbReference>
<name>A0ABM4JMJ0_EQUPR</name>
<dbReference type="PANTHER" id="PTHR45620">
    <property type="entry name" value="PDF RECEPTOR-LIKE PROTEIN-RELATED"/>
    <property type="match status" value="1"/>
</dbReference>
<evidence type="ECO:0000259" key="14">
    <source>
        <dbReference type="PROSITE" id="PS50261"/>
    </source>
</evidence>
<feature type="domain" description="G-protein coupled receptors family 2 profile 2" evidence="14">
    <location>
        <begin position="335"/>
        <end position="597"/>
    </location>
</feature>
<comment type="similarity">
    <text evidence="2">Belongs to the G-protein coupled receptor 2 family.</text>
</comment>
<sequence length="710" mass="80365">MSLLRRRPPQSWLEAHALLPAVPLRLEPEPVPPRPRELSRASGVAHCRPCFLSPAGSAEEVPESTADLWKAWESSPCFWEGGAGDEPRPADEKLEIQEVTLNWFRCWRHSVARICANISSLDGEECKSRLPAVPLGLLEKCARACERAAKKMRPDLSRAGPGRQKVGPLPGIHVPPLGIPPAQGAGPPASRRKRSLPAPARPVLTLLLLVSIKQVTGSLLQETTQKWAQYKEKCLRDLLKKPSGIFCNGTFDRYVCWPHSLPGNVSVPCPSYLPWWREELCLLSENAGRAYRHCLARGAWQTRENSTDTWQDVSECSENHSFKQNEEHHALLSTLQLLYTVGYSLSIVSLFLALTLLLFLRKLHCTRNYIHMNLFASFILRALAVLVKDVIFYNSYSRRPNNEKEWMSYVSEISTSCRSAQVLLHYFVGANYSWLLVEGLYLHTLLEPTVLSERRLWPRYLLVGWAFPVLFVVPWSIARAHLENTGCWGTNSNKKIWWIIRGPMLLCVTVNFFIFLKILKLLISKLKAHQMCFRDYKYRLAKSTLVLIPLLGVHEILFTFVTDDQVEGFSKLIRLFIQLTLSSFHGLLVALQYCFANGEVKAELRKHWVRFLLARHSGCRAWVLEKNFRFLGKCPKKLSEGDSAGTLRKLRPSPGSGQLLHLAMQGLGELGGRPQRGHAGWPRGSSLSESSEGDFTLAHTMEEILEESEI</sequence>
<evidence type="ECO:0000256" key="11">
    <source>
        <dbReference type="SAM" id="MobiDB-lite"/>
    </source>
</evidence>
<evidence type="ECO:0000313" key="15">
    <source>
        <dbReference type="Proteomes" id="UP001652662"/>
    </source>
</evidence>
<feature type="transmembrane region" description="Helical" evidence="12">
    <location>
        <begin position="573"/>
        <end position="596"/>
    </location>
</feature>
<organism evidence="15 16">
    <name type="scientific">Equus przewalskii</name>
    <name type="common">Przewalski's horse</name>
    <name type="synonym">Equus caballus przewalskii</name>
    <dbReference type="NCBI Taxonomy" id="9798"/>
    <lineage>
        <taxon>Eukaryota</taxon>
        <taxon>Metazoa</taxon>
        <taxon>Chordata</taxon>
        <taxon>Craniata</taxon>
        <taxon>Vertebrata</taxon>
        <taxon>Euteleostomi</taxon>
        <taxon>Mammalia</taxon>
        <taxon>Eutheria</taxon>
        <taxon>Laurasiatheria</taxon>
        <taxon>Perissodactyla</taxon>
        <taxon>Equidae</taxon>
        <taxon>Equus</taxon>
    </lineage>
</organism>
<dbReference type="Gene3D" id="1.20.1070.10">
    <property type="entry name" value="Rhodopsin 7-helix transmembrane proteins"/>
    <property type="match status" value="1"/>
</dbReference>
<keyword evidence="6" id="KW-0297">G-protein coupled receptor</keyword>
<keyword evidence="7 12" id="KW-0472">Membrane</keyword>
<evidence type="ECO:0000256" key="6">
    <source>
        <dbReference type="ARBA" id="ARBA00023040"/>
    </source>
</evidence>
<dbReference type="Pfam" id="PF02793">
    <property type="entry name" value="HRM"/>
    <property type="match status" value="1"/>
</dbReference>
<evidence type="ECO:0000256" key="2">
    <source>
        <dbReference type="ARBA" id="ARBA00005314"/>
    </source>
</evidence>
<keyword evidence="9" id="KW-0325">Glycoprotein</keyword>
<dbReference type="SUPFAM" id="SSF81321">
    <property type="entry name" value="Family A G protein-coupled receptor-like"/>
    <property type="match status" value="1"/>
</dbReference>
<evidence type="ECO:0000256" key="1">
    <source>
        <dbReference type="ARBA" id="ARBA00004651"/>
    </source>
</evidence>
<keyword evidence="4 12" id="KW-0812">Transmembrane</keyword>
<comment type="subcellular location">
    <subcellularLocation>
        <location evidence="1">Cell membrane</location>
        <topology evidence="1">Multi-pass membrane protein</topology>
    </subcellularLocation>
</comment>
<keyword evidence="15" id="KW-1185">Reference proteome</keyword>
<evidence type="ECO:0000256" key="8">
    <source>
        <dbReference type="ARBA" id="ARBA00023170"/>
    </source>
</evidence>
<dbReference type="PROSITE" id="PS00649">
    <property type="entry name" value="G_PROTEIN_RECEP_F2_1"/>
    <property type="match status" value="1"/>
</dbReference>
<feature type="transmembrane region" description="Helical" evidence="12">
    <location>
        <begin position="540"/>
        <end position="561"/>
    </location>
</feature>
<dbReference type="SUPFAM" id="SSF111418">
    <property type="entry name" value="Hormone receptor domain"/>
    <property type="match status" value="1"/>
</dbReference>
<dbReference type="InterPro" id="IPR039125">
    <property type="entry name" value="7tmB1_GLP2R"/>
</dbReference>
<dbReference type="InterPro" id="IPR036445">
    <property type="entry name" value="GPCR_2_extracell_dom_sf"/>
</dbReference>
<dbReference type="GeneID" id="103556586"/>
<evidence type="ECO:0000256" key="7">
    <source>
        <dbReference type="ARBA" id="ARBA00023136"/>
    </source>
</evidence>
<keyword evidence="5 12" id="KW-1133">Transmembrane helix</keyword>
<proteinExistence type="inferred from homology"/>
<feature type="domain" description="G-protein coupled receptors family 2 profile 1" evidence="13">
    <location>
        <begin position="233"/>
        <end position="320"/>
    </location>
</feature>
<feature type="transmembrane region" description="Helical" evidence="12">
    <location>
        <begin position="458"/>
        <end position="478"/>
    </location>
</feature>
<dbReference type="PROSITE" id="PS50261">
    <property type="entry name" value="G_PROTEIN_RECEP_F2_4"/>
    <property type="match status" value="1"/>
</dbReference>
<feature type="transmembrane region" description="Helical" evidence="12">
    <location>
        <begin position="337"/>
        <end position="360"/>
    </location>
</feature>
<keyword evidence="3" id="KW-1003">Cell membrane</keyword>
<dbReference type="CDD" id="cd15266">
    <property type="entry name" value="7tmB1_GLP2R"/>
    <property type="match status" value="1"/>
</dbReference>
<dbReference type="SMART" id="SM00008">
    <property type="entry name" value="HormR"/>
    <property type="match status" value="1"/>
</dbReference>
<dbReference type="InterPro" id="IPR000832">
    <property type="entry name" value="GPCR_2_secretin-like"/>
</dbReference>
<dbReference type="Gene3D" id="4.10.1240.10">
    <property type="entry name" value="GPCR, family 2, extracellular hormone receptor domain"/>
    <property type="match status" value="1"/>
</dbReference>
<keyword evidence="8" id="KW-0675">Receptor</keyword>
<dbReference type="InterPro" id="IPR017983">
    <property type="entry name" value="GPCR_2_secretin-like_CS"/>
</dbReference>
<dbReference type="InterPro" id="IPR017981">
    <property type="entry name" value="GPCR_2-like_7TM"/>
</dbReference>
<dbReference type="PANTHER" id="PTHR45620:SF23">
    <property type="entry name" value="GLUCAGON-LIKE PEPTIDE 2 RECEPTOR"/>
    <property type="match status" value="1"/>
</dbReference>
<keyword evidence="10" id="KW-0807">Transducer</keyword>
<reference evidence="16" key="1">
    <citation type="submission" date="2025-08" db="UniProtKB">
        <authorList>
            <consortium name="RefSeq"/>
        </authorList>
    </citation>
    <scope>IDENTIFICATION</scope>
    <source>
        <tissue evidence="16">Blood</tissue>
    </source>
</reference>
<dbReference type="PRINTS" id="PR00249">
    <property type="entry name" value="GPCRSECRETIN"/>
</dbReference>
<gene>
    <name evidence="16" type="primary">GLP2R</name>
</gene>
<evidence type="ECO:0000259" key="13">
    <source>
        <dbReference type="PROSITE" id="PS50227"/>
    </source>
</evidence>
<dbReference type="RefSeq" id="XP_070417171.1">
    <property type="nucleotide sequence ID" value="XM_070561070.1"/>
</dbReference>
<evidence type="ECO:0000256" key="9">
    <source>
        <dbReference type="ARBA" id="ARBA00023180"/>
    </source>
</evidence>
<dbReference type="Proteomes" id="UP001652662">
    <property type="component" value="Chromosome 10"/>
</dbReference>
<evidence type="ECO:0000256" key="5">
    <source>
        <dbReference type="ARBA" id="ARBA00022989"/>
    </source>
</evidence>
<dbReference type="InterPro" id="IPR001879">
    <property type="entry name" value="GPCR_2_extracellular_dom"/>
</dbReference>
<evidence type="ECO:0000256" key="3">
    <source>
        <dbReference type="ARBA" id="ARBA00022475"/>
    </source>
</evidence>
<evidence type="ECO:0000256" key="12">
    <source>
        <dbReference type="SAM" id="Phobius"/>
    </source>
</evidence>
<accession>A0ABM4JMJ0</accession>
<dbReference type="InterPro" id="IPR050332">
    <property type="entry name" value="GPCR_2"/>
</dbReference>
<evidence type="ECO:0000256" key="10">
    <source>
        <dbReference type="ARBA" id="ARBA00023224"/>
    </source>
</evidence>
<protein>
    <submittedName>
        <fullName evidence="16">Glucagon-like peptide 2 receptor isoform X1</fullName>
    </submittedName>
</protein>
<dbReference type="PROSITE" id="PS50227">
    <property type="entry name" value="G_PROTEIN_RECEP_F2_3"/>
    <property type="match status" value="1"/>
</dbReference>
<evidence type="ECO:0000313" key="16">
    <source>
        <dbReference type="RefSeq" id="XP_070417171.1"/>
    </source>
</evidence>